<keyword evidence="1" id="KW-0812">Transmembrane</keyword>
<comment type="caution">
    <text evidence="2">The sequence shown here is derived from an EMBL/GenBank/DDBJ whole genome shotgun (WGS) entry which is preliminary data.</text>
</comment>
<feature type="transmembrane region" description="Helical" evidence="1">
    <location>
        <begin position="12"/>
        <end position="37"/>
    </location>
</feature>
<dbReference type="Proteomes" id="UP001597185">
    <property type="component" value="Unassembled WGS sequence"/>
</dbReference>
<protein>
    <submittedName>
        <fullName evidence="2">Uncharacterized protein</fullName>
    </submittedName>
</protein>
<keyword evidence="1" id="KW-1133">Transmembrane helix</keyword>
<dbReference type="EMBL" id="JBHUDB010000001">
    <property type="protein sequence ID" value="MFD1569615.1"/>
    <property type="molecule type" value="Genomic_DNA"/>
</dbReference>
<evidence type="ECO:0000256" key="1">
    <source>
        <dbReference type="SAM" id="Phobius"/>
    </source>
</evidence>
<keyword evidence="3" id="KW-1185">Reference proteome</keyword>
<evidence type="ECO:0000313" key="3">
    <source>
        <dbReference type="Proteomes" id="UP001597185"/>
    </source>
</evidence>
<dbReference type="AlphaFoldDB" id="A0ABD6BY42"/>
<evidence type="ECO:0000313" key="2">
    <source>
        <dbReference type="EMBL" id="MFD1569615.1"/>
    </source>
</evidence>
<organism evidence="2 3">
    <name type="scientific">Halorubrum laminariae</name>
    <dbReference type="NCBI Taxonomy" id="1433523"/>
    <lineage>
        <taxon>Archaea</taxon>
        <taxon>Methanobacteriati</taxon>
        <taxon>Methanobacteriota</taxon>
        <taxon>Stenosarchaea group</taxon>
        <taxon>Halobacteria</taxon>
        <taxon>Halobacteriales</taxon>
        <taxon>Haloferacaceae</taxon>
        <taxon>Halorubrum</taxon>
    </lineage>
</organism>
<sequence>MTPVVPAAIGATAFAALVWGSLALVALVFGYVAVAYAREAL</sequence>
<accession>A0ABD6BY42</accession>
<gene>
    <name evidence="2" type="ORF">ACFR9T_03255</name>
</gene>
<keyword evidence="1" id="KW-0472">Membrane</keyword>
<dbReference type="RefSeq" id="WP_256417436.1">
    <property type="nucleotide sequence ID" value="NZ_JANHDL010000002.1"/>
</dbReference>
<name>A0ABD6BY42_9EURY</name>
<reference evidence="2 3" key="1">
    <citation type="journal article" date="2019" name="Int. J. Syst. Evol. Microbiol.">
        <title>The Global Catalogue of Microorganisms (GCM) 10K type strain sequencing project: providing services to taxonomists for standard genome sequencing and annotation.</title>
        <authorList>
            <consortium name="The Broad Institute Genomics Platform"/>
            <consortium name="The Broad Institute Genome Sequencing Center for Infectious Disease"/>
            <person name="Wu L."/>
            <person name="Ma J."/>
        </authorList>
    </citation>
    <scope>NUCLEOTIDE SEQUENCE [LARGE SCALE GENOMIC DNA]</scope>
    <source>
        <strain evidence="2 3">CGMCC 1.12689</strain>
    </source>
</reference>
<proteinExistence type="predicted"/>